<dbReference type="Proteomes" id="UP000036045">
    <property type="component" value="Unassembled WGS sequence"/>
</dbReference>
<dbReference type="GeneID" id="56351198"/>
<dbReference type="OrthoDB" id="6505030at2"/>
<dbReference type="Pfam" id="PF02302">
    <property type="entry name" value="PTS_IIB"/>
    <property type="match status" value="1"/>
</dbReference>
<dbReference type="AlphaFoldDB" id="A0A0J1IBX9"/>
<dbReference type="RefSeq" id="WP_047943923.1">
    <property type="nucleotide sequence ID" value="NZ_CP053989.1"/>
</dbReference>
<name>A0A0J1IBX9_NIACI</name>
<accession>A0A0J1IBX9</accession>
<keyword evidence="3" id="KW-1185">Reference proteome</keyword>
<reference evidence="2 3" key="1">
    <citation type="submission" date="2015-05" db="EMBL/GenBank/DDBJ databases">
        <title>Whole genome sequence and identification of bacterial endophytes from Costus igneus.</title>
        <authorList>
            <person name="Lee Y.P."/>
            <person name="Gan H.M."/>
            <person name="Eng W."/>
            <person name="Wheatley M.S."/>
            <person name="Caraballo A."/>
            <person name="Polter S."/>
            <person name="Savka M.A."/>
            <person name="Hudson A.O."/>
        </authorList>
    </citation>
    <scope>NUCLEOTIDE SEQUENCE [LARGE SCALE GENOMIC DNA]</scope>
    <source>
        <strain evidence="2 3">RIT379</strain>
    </source>
</reference>
<evidence type="ECO:0000313" key="2">
    <source>
        <dbReference type="EMBL" id="KLV23482.1"/>
    </source>
</evidence>
<evidence type="ECO:0000256" key="1">
    <source>
        <dbReference type="ARBA" id="ARBA00022679"/>
    </source>
</evidence>
<dbReference type="PROSITE" id="PS51099">
    <property type="entry name" value="PTS_EIIB_TYPE_2"/>
    <property type="match status" value="1"/>
</dbReference>
<dbReference type="PATRIC" id="fig|1397.4.peg.2646"/>
<dbReference type="InterPro" id="IPR013011">
    <property type="entry name" value="PTS_EIIB_2"/>
</dbReference>
<comment type="caution">
    <text evidence="2">The sequence shown here is derived from an EMBL/GenBank/DDBJ whole genome shotgun (WGS) entry which is preliminary data.</text>
</comment>
<gene>
    <name evidence="2" type="ORF">ABW02_19540</name>
</gene>
<evidence type="ECO:0000313" key="3">
    <source>
        <dbReference type="Proteomes" id="UP000036045"/>
    </source>
</evidence>
<organism evidence="2 3">
    <name type="scientific">Niallia circulans</name>
    <name type="common">Bacillus circulans</name>
    <dbReference type="NCBI Taxonomy" id="1397"/>
    <lineage>
        <taxon>Bacteria</taxon>
        <taxon>Bacillati</taxon>
        <taxon>Bacillota</taxon>
        <taxon>Bacilli</taxon>
        <taxon>Bacillales</taxon>
        <taxon>Bacillaceae</taxon>
        <taxon>Niallia</taxon>
    </lineage>
</organism>
<dbReference type="InterPro" id="IPR003501">
    <property type="entry name" value="PTS_EIIB_2/3"/>
</dbReference>
<dbReference type="InterPro" id="IPR036095">
    <property type="entry name" value="PTS_EIIB-like_sf"/>
</dbReference>
<proteinExistence type="predicted"/>
<dbReference type="GO" id="GO:0008982">
    <property type="term" value="F:protein-N(PI)-phosphohistidine-sugar phosphotransferase activity"/>
    <property type="evidence" value="ECO:0007669"/>
    <property type="project" value="InterPro"/>
</dbReference>
<dbReference type="EMBL" id="LDPH01000025">
    <property type="protein sequence ID" value="KLV23482.1"/>
    <property type="molecule type" value="Genomic_DNA"/>
</dbReference>
<dbReference type="SUPFAM" id="SSF52794">
    <property type="entry name" value="PTS system IIB component-like"/>
    <property type="match status" value="1"/>
</dbReference>
<dbReference type="CDD" id="cd05566">
    <property type="entry name" value="PTS_IIB_galactitol"/>
    <property type="match status" value="1"/>
</dbReference>
<protein>
    <submittedName>
        <fullName evidence="2">PTS galactitol transporter subunit IIB</fullName>
    </submittedName>
</protein>
<dbReference type="Gene3D" id="3.40.50.2300">
    <property type="match status" value="1"/>
</dbReference>
<keyword evidence="1" id="KW-0808">Transferase</keyword>
<dbReference type="GO" id="GO:0009401">
    <property type="term" value="P:phosphoenolpyruvate-dependent sugar phosphotransferase system"/>
    <property type="evidence" value="ECO:0007669"/>
    <property type="project" value="InterPro"/>
</dbReference>
<sequence length="99" mass="10868">MNKPIVLVACGAGIATSTVVLDHLEELFRRENLKVELVQCKIAEVASLQDDAFLIISTTILPTKYKVPAISATAYISGLGIEKLDKEILSYFEKTNKTI</sequence>